<feature type="compositionally biased region" description="Basic and acidic residues" evidence="2">
    <location>
        <begin position="125"/>
        <end position="141"/>
    </location>
</feature>
<keyword evidence="5" id="KW-1185">Reference proteome</keyword>
<protein>
    <submittedName>
        <fullName evidence="4">Growth arrest and DNA damage inducible beta</fullName>
    </submittedName>
</protein>
<dbReference type="Pfam" id="PF01248">
    <property type="entry name" value="Ribosomal_L7Ae"/>
    <property type="match status" value="1"/>
</dbReference>
<evidence type="ECO:0000313" key="4">
    <source>
        <dbReference type="Ensembl" id="ENSCMUP00000030979.1"/>
    </source>
</evidence>
<dbReference type="FunFam" id="3.30.1330.30:FF:000012">
    <property type="entry name" value="growth arrest and DNA damage-inducible protein GADD45 alpha"/>
    <property type="match status" value="1"/>
</dbReference>
<reference evidence="4" key="2">
    <citation type="submission" date="2025-08" db="UniProtKB">
        <authorList>
            <consortium name="Ensembl"/>
        </authorList>
    </citation>
    <scope>IDENTIFICATION</scope>
</reference>
<dbReference type="Proteomes" id="UP000694553">
    <property type="component" value="Unassembled WGS sequence"/>
</dbReference>
<dbReference type="InterPro" id="IPR004038">
    <property type="entry name" value="Ribosomal_eL8/eL30/eS12/Gad45"/>
</dbReference>
<dbReference type="GO" id="GO:0051726">
    <property type="term" value="P:regulation of cell cycle"/>
    <property type="evidence" value="ECO:0007669"/>
    <property type="project" value="InterPro"/>
</dbReference>
<dbReference type="InterPro" id="IPR029064">
    <property type="entry name" value="Ribosomal_eL30-like_sf"/>
</dbReference>
<evidence type="ECO:0000259" key="3">
    <source>
        <dbReference type="Pfam" id="PF01248"/>
    </source>
</evidence>
<dbReference type="InterPro" id="IPR024824">
    <property type="entry name" value="GADD45"/>
</dbReference>
<dbReference type="PANTHER" id="PTHR10411:SF5">
    <property type="entry name" value="GROWTH ARREST AND DNA DAMAGE-INDUCIBLE PROTEIN GADD45 BETA"/>
    <property type="match status" value="1"/>
</dbReference>
<dbReference type="GO" id="GO:0005634">
    <property type="term" value="C:nucleus"/>
    <property type="evidence" value="ECO:0007669"/>
    <property type="project" value="InterPro"/>
</dbReference>
<reference evidence="5" key="1">
    <citation type="submission" date="2019-10" db="EMBL/GenBank/DDBJ databases">
        <title>Corvus moneduloides (New Caledonian crow) genome, bCorMon1, primary haplotype.</title>
        <authorList>
            <person name="Rutz C."/>
            <person name="Fungtammasan C."/>
            <person name="Mountcastle J."/>
            <person name="Formenti G."/>
            <person name="Chow W."/>
            <person name="Howe K."/>
            <person name="Steele M.P."/>
            <person name="Fernandes J."/>
            <person name="Gilbert M.T.P."/>
            <person name="Fedrigo O."/>
            <person name="Jarvis E.D."/>
            <person name="Gemmell N."/>
        </authorList>
    </citation>
    <scope>NUCLEOTIDE SEQUENCE [LARGE SCALE GENOMIC DNA]</scope>
</reference>
<feature type="compositionally biased region" description="Basic and acidic residues" evidence="2">
    <location>
        <begin position="59"/>
        <end position="71"/>
    </location>
</feature>
<feature type="compositionally biased region" description="Low complexity" evidence="2">
    <location>
        <begin position="459"/>
        <end position="478"/>
    </location>
</feature>
<feature type="region of interest" description="Disordered" evidence="2">
    <location>
        <begin position="1"/>
        <end position="192"/>
    </location>
</feature>
<proteinExistence type="inferred from homology"/>
<dbReference type="PANTHER" id="PTHR10411">
    <property type="entry name" value="GROWTH ARREST AND DNA DAMAGE-INDUCIBLE PROTEIN GADD45"/>
    <property type="match status" value="1"/>
</dbReference>
<dbReference type="GO" id="GO:0005737">
    <property type="term" value="C:cytoplasm"/>
    <property type="evidence" value="ECO:0007669"/>
    <property type="project" value="TreeGrafter"/>
</dbReference>
<dbReference type="SUPFAM" id="SSF55315">
    <property type="entry name" value="L30e-like"/>
    <property type="match status" value="1"/>
</dbReference>
<name>A0A8U7NRA3_CORMO</name>
<feature type="region of interest" description="Disordered" evidence="2">
    <location>
        <begin position="422"/>
        <end position="478"/>
    </location>
</feature>
<feature type="compositionally biased region" description="Pro residues" evidence="2">
    <location>
        <begin position="1"/>
        <end position="17"/>
    </location>
</feature>
<dbReference type="Ensembl" id="ENSCMUT00000036596.1">
    <property type="protein sequence ID" value="ENSCMUP00000030979.1"/>
    <property type="gene ID" value="ENSCMUG00000018590.1"/>
</dbReference>
<sequence length="543" mass="58784">PPVHRPTPAGGPRPTNPAPEQLPVHGPTPLCRPPCADPGAQDDPQYSPHSTHKTPAAARDPRCSSGPRDRPPCAAPGARTDPWCRPLSHAPTSRFTDRPPVRPPVHGAAPGADPDTPVHGATPDPRTDPSRADPGPTDRPRPPARPRCRRPPPVPLKSRRGGGAVSGRGFPPRSPPRFTPTWAPPAAPNQRRVRGRLRAAAANGRGGGAERGHAPRWEPIKGSAVLDRASERSRWSCGRSGAGAVIAIAPRYLRDSRCQDYCSWNLPSFLWDYNCTMTLEELVPCDSSKMQAVSEAVERVLVAAQRQDRLTVGVYESAKLMNVDPDSVVLCVLATDEEDEGDIALQIHFTLIQAFCCDNDIHILRVSGMQRLAAILGEPEPGSEPRDLHCLLVTNPHTDAWKSQGLAEVASYCAESRDRNQRKGERGRCGGNGGSRAKPGGTLAGARMDTGRSCRPRSRAGPWAGAGEPRAGAAERGGVTPELDTVAIFGSWDPMEARTAEGWIFFFLFCFSLQKLLFPRNYRRLHGWTCAPRVLLLHLETLS</sequence>
<dbReference type="Gene3D" id="3.30.1330.30">
    <property type="match status" value="1"/>
</dbReference>
<reference evidence="4" key="3">
    <citation type="submission" date="2025-09" db="UniProtKB">
        <authorList>
            <consortium name="Ensembl"/>
        </authorList>
    </citation>
    <scope>IDENTIFICATION</scope>
</reference>
<comment type="similarity">
    <text evidence="1">Belongs to the GADD45 family.</text>
</comment>
<evidence type="ECO:0000256" key="2">
    <source>
        <dbReference type="SAM" id="MobiDB-lite"/>
    </source>
</evidence>
<evidence type="ECO:0000313" key="5">
    <source>
        <dbReference type="Proteomes" id="UP000694553"/>
    </source>
</evidence>
<gene>
    <name evidence="4" type="primary">GADD45B</name>
</gene>
<feature type="compositionally biased region" description="Pro residues" evidence="2">
    <location>
        <begin position="172"/>
        <end position="187"/>
    </location>
</feature>
<feature type="domain" description="Ribosomal protein eL8/eL30/eS12/Gadd45" evidence="3">
    <location>
        <begin position="296"/>
        <end position="381"/>
    </location>
</feature>
<evidence type="ECO:0000256" key="1">
    <source>
        <dbReference type="ARBA" id="ARBA00007361"/>
    </source>
</evidence>
<accession>A0A8U7NRA3</accession>
<dbReference type="AlphaFoldDB" id="A0A8U7NRA3"/>
<organism evidence="4 5">
    <name type="scientific">Corvus moneduloides</name>
    <name type="common">New Caledonian crow</name>
    <dbReference type="NCBI Taxonomy" id="1196302"/>
    <lineage>
        <taxon>Eukaryota</taxon>
        <taxon>Metazoa</taxon>
        <taxon>Chordata</taxon>
        <taxon>Craniata</taxon>
        <taxon>Vertebrata</taxon>
        <taxon>Euteleostomi</taxon>
        <taxon>Archelosauria</taxon>
        <taxon>Archosauria</taxon>
        <taxon>Dinosauria</taxon>
        <taxon>Saurischia</taxon>
        <taxon>Theropoda</taxon>
        <taxon>Coelurosauria</taxon>
        <taxon>Aves</taxon>
        <taxon>Neognathae</taxon>
        <taxon>Neoaves</taxon>
        <taxon>Telluraves</taxon>
        <taxon>Australaves</taxon>
        <taxon>Passeriformes</taxon>
        <taxon>Corvoidea</taxon>
        <taxon>Corvidae</taxon>
        <taxon>Corvus</taxon>
    </lineage>
</organism>